<evidence type="ECO:0000256" key="3">
    <source>
        <dbReference type="ARBA" id="ARBA00022723"/>
    </source>
</evidence>
<dbReference type="InterPro" id="IPR001128">
    <property type="entry name" value="Cyt_P450"/>
</dbReference>
<dbReference type="EMBL" id="JAEKPD010000005">
    <property type="protein sequence ID" value="MBJ3762214.1"/>
    <property type="molecule type" value="Genomic_DNA"/>
</dbReference>
<protein>
    <submittedName>
        <fullName evidence="9">Cytochrome P450</fullName>
    </submittedName>
</protein>
<dbReference type="AlphaFoldDB" id="A0A934MGA6"/>
<evidence type="ECO:0000313" key="9">
    <source>
        <dbReference type="EMBL" id="MBJ3762214.1"/>
    </source>
</evidence>
<sequence length="396" mass="43752">MQRLSQSPTDPGFVQDPYPCYARARAAGDIVWWTDYAMAVATTHRAVGALLRDPRLGREEPPETRQPAPDHLRDFYAVEHHSMLEREPPDHTRLRRSVLRAFTSRRVDGMRPEIVSLCDGLIDAFPDGAFDLLDAYARPLPVTIIARLIGLPETLNDQLLAWSSAMVGMYRAGRSRADEDAANDAARDFAALVSDRIAALRRVPGDGLLSQLVHARDADTRLSDAEITATAILLLNAGHEATVHTLGNAVALMLSRGVTPGDPVTDVEELLRLDPPLHLFTRWIYEDCTLFDHPFRRGDRIGLLLASAGRDPAVFDRPDTFLPDRRGPAHLAFGAGPHFCLGAPLARLELQIALPRLFARKPGLRLADTPRFADIYHFHGLARLMVSAPAPGFIFP</sequence>
<dbReference type="GO" id="GO:0004497">
    <property type="term" value="F:monooxygenase activity"/>
    <property type="evidence" value="ECO:0007669"/>
    <property type="project" value="UniProtKB-KW"/>
</dbReference>
<keyword evidence="10" id="KW-1185">Reference proteome</keyword>
<organism evidence="9 10">
    <name type="scientific">Palleronia pontilimi</name>
    <dbReference type="NCBI Taxonomy" id="1964209"/>
    <lineage>
        <taxon>Bacteria</taxon>
        <taxon>Pseudomonadati</taxon>
        <taxon>Pseudomonadota</taxon>
        <taxon>Alphaproteobacteria</taxon>
        <taxon>Rhodobacterales</taxon>
        <taxon>Roseobacteraceae</taxon>
        <taxon>Palleronia</taxon>
    </lineage>
</organism>
<evidence type="ECO:0000256" key="4">
    <source>
        <dbReference type="ARBA" id="ARBA00023002"/>
    </source>
</evidence>
<comment type="similarity">
    <text evidence="1 8">Belongs to the cytochrome P450 family.</text>
</comment>
<dbReference type="Gene3D" id="1.10.630.10">
    <property type="entry name" value="Cytochrome P450"/>
    <property type="match status" value="2"/>
</dbReference>
<evidence type="ECO:0000256" key="5">
    <source>
        <dbReference type="ARBA" id="ARBA00023004"/>
    </source>
</evidence>
<keyword evidence="6 8" id="KW-0503">Monooxygenase</keyword>
<dbReference type="PANTHER" id="PTHR46696">
    <property type="entry name" value="P450, PUTATIVE (EUROFUNG)-RELATED"/>
    <property type="match status" value="1"/>
</dbReference>
<evidence type="ECO:0000256" key="2">
    <source>
        <dbReference type="ARBA" id="ARBA00022617"/>
    </source>
</evidence>
<dbReference type="GO" id="GO:0020037">
    <property type="term" value="F:heme binding"/>
    <property type="evidence" value="ECO:0007669"/>
    <property type="project" value="InterPro"/>
</dbReference>
<keyword evidence="3 8" id="KW-0479">Metal-binding</keyword>
<dbReference type="InterPro" id="IPR002397">
    <property type="entry name" value="Cyt_P450_B"/>
</dbReference>
<dbReference type="RefSeq" id="WP_198915389.1">
    <property type="nucleotide sequence ID" value="NZ_JAEKPD010000005.1"/>
</dbReference>
<proteinExistence type="inferred from homology"/>
<evidence type="ECO:0000256" key="6">
    <source>
        <dbReference type="ARBA" id="ARBA00023033"/>
    </source>
</evidence>
<dbReference type="PROSITE" id="PS00086">
    <property type="entry name" value="CYTOCHROME_P450"/>
    <property type="match status" value="1"/>
</dbReference>
<comment type="function">
    <text evidence="7">Cytochromes P450 are a group of heme-thiolate monooxygenases. They oxidize a variety of structurally unrelated compounds, including steroids, fatty acids, and xenobiotics.</text>
</comment>
<dbReference type="FunFam" id="1.10.630.10:FF:000018">
    <property type="entry name" value="Cytochrome P450 monooxygenase"/>
    <property type="match status" value="1"/>
</dbReference>
<accession>A0A934MGA6</accession>
<dbReference type="SUPFAM" id="SSF48264">
    <property type="entry name" value="Cytochrome P450"/>
    <property type="match status" value="1"/>
</dbReference>
<reference evidence="9" key="1">
    <citation type="submission" date="2020-12" db="EMBL/GenBank/DDBJ databases">
        <title>Bacterial taxonomy.</title>
        <authorList>
            <person name="Pan X."/>
        </authorList>
    </citation>
    <scope>NUCLEOTIDE SEQUENCE</scope>
    <source>
        <strain evidence="9">KCTC 52957</strain>
    </source>
</reference>
<keyword evidence="4 8" id="KW-0560">Oxidoreductase</keyword>
<dbReference type="PRINTS" id="PR00385">
    <property type="entry name" value="P450"/>
</dbReference>
<keyword evidence="5 8" id="KW-0408">Iron</keyword>
<evidence type="ECO:0000256" key="8">
    <source>
        <dbReference type="RuleBase" id="RU000461"/>
    </source>
</evidence>
<dbReference type="InterPro" id="IPR036396">
    <property type="entry name" value="Cyt_P450_sf"/>
</dbReference>
<name>A0A934MGA6_9RHOB</name>
<dbReference type="InterPro" id="IPR017972">
    <property type="entry name" value="Cyt_P450_CS"/>
</dbReference>
<gene>
    <name evidence="9" type="ORF">ILP92_05585</name>
</gene>
<dbReference type="GO" id="GO:0016705">
    <property type="term" value="F:oxidoreductase activity, acting on paired donors, with incorporation or reduction of molecular oxygen"/>
    <property type="evidence" value="ECO:0007669"/>
    <property type="project" value="InterPro"/>
</dbReference>
<evidence type="ECO:0000256" key="7">
    <source>
        <dbReference type="ARBA" id="ARBA00043906"/>
    </source>
</evidence>
<keyword evidence="2 8" id="KW-0349">Heme</keyword>
<dbReference type="PRINTS" id="PR00359">
    <property type="entry name" value="BP450"/>
</dbReference>
<dbReference type="Proteomes" id="UP000642488">
    <property type="component" value="Unassembled WGS sequence"/>
</dbReference>
<dbReference type="GO" id="GO:0005506">
    <property type="term" value="F:iron ion binding"/>
    <property type="evidence" value="ECO:0007669"/>
    <property type="project" value="InterPro"/>
</dbReference>
<dbReference type="PANTHER" id="PTHR46696:SF1">
    <property type="entry name" value="CYTOCHROME P450 YJIB-RELATED"/>
    <property type="match status" value="1"/>
</dbReference>
<dbReference type="CDD" id="cd20625">
    <property type="entry name" value="CYP164-like"/>
    <property type="match status" value="1"/>
</dbReference>
<evidence type="ECO:0000256" key="1">
    <source>
        <dbReference type="ARBA" id="ARBA00010617"/>
    </source>
</evidence>
<comment type="caution">
    <text evidence="9">The sequence shown here is derived from an EMBL/GenBank/DDBJ whole genome shotgun (WGS) entry which is preliminary data.</text>
</comment>
<evidence type="ECO:0000313" key="10">
    <source>
        <dbReference type="Proteomes" id="UP000642488"/>
    </source>
</evidence>
<dbReference type="Pfam" id="PF00067">
    <property type="entry name" value="p450"/>
    <property type="match status" value="1"/>
</dbReference>